<dbReference type="CDD" id="cd06261">
    <property type="entry name" value="TM_PBP2"/>
    <property type="match status" value="1"/>
</dbReference>
<comment type="subcellular location">
    <subcellularLocation>
        <location evidence="1">Cell inner membrane</location>
        <topology evidence="1">Multi-pass membrane protein</topology>
    </subcellularLocation>
    <subcellularLocation>
        <location evidence="8">Cell membrane</location>
        <topology evidence="8">Multi-pass membrane protein</topology>
    </subcellularLocation>
</comment>
<keyword evidence="5 8" id="KW-0812">Transmembrane</keyword>
<feature type="transmembrane region" description="Helical" evidence="8">
    <location>
        <begin position="361"/>
        <end position="380"/>
    </location>
</feature>
<dbReference type="NCBIfam" id="TIGR01726">
    <property type="entry name" value="HEQRo_perm_3TM"/>
    <property type="match status" value="1"/>
</dbReference>
<dbReference type="GO" id="GO:0022857">
    <property type="term" value="F:transmembrane transporter activity"/>
    <property type="evidence" value="ECO:0007669"/>
    <property type="project" value="InterPro"/>
</dbReference>
<keyword evidence="11" id="KW-1185">Reference proteome</keyword>
<gene>
    <name evidence="10" type="ORF">NYR54_11030</name>
</gene>
<dbReference type="GO" id="GO:0006865">
    <property type="term" value="P:amino acid transport"/>
    <property type="evidence" value="ECO:0007669"/>
    <property type="project" value="TreeGrafter"/>
</dbReference>
<feature type="transmembrane region" description="Helical" evidence="8">
    <location>
        <begin position="222"/>
        <end position="245"/>
    </location>
</feature>
<evidence type="ECO:0000256" key="4">
    <source>
        <dbReference type="ARBA" id="ARBA00022475"/>
    </source>
</evidence>
<dbReference type="SUPFAM" id="SSF161098">
    <property type="entry name" value="MetI-like"/>
    <property type="match status" value="1"/>
</dbReference>
<dbReference type="EMBL" id="JAODNV010000011">
    <property type="protein sequence ID" value="MCT8990819.1"/>
    <property type="molecule type" value="Genomic_DNA"/>
</dbReference>
<sequence length="498" mass="53946">MQEQVAFYVAREQKPALPPPPSEYGLLATVRKNLFATPFDAVLTIALSIFCVWAAWNIIEWALLSGVFVGSDRQACLAGEGGPVGACWAFVSAKLGQFMYGLYPLDERWRVDLALLLLVILGAGLAIPAVPYKRLNAVLLLIVYPFVALVLLTGGRFTISGSWIALLFIVAAFLSIIFASGNPGVSPKLIRVATWLVALAFLLLILANVVTGGRMVLLTFRFSPLALLSFLTALASTGASVLAAVRAGAKQNGVLLRVLLPPFVVAMLIVLLAGDFGLRPVPTNLWGGLMLTLVVALTGIAASLPLGILLALGRRSSMPAVRLFSVVFIEFWRGVPLITVLFMSTFMIPLFLPVGVTFNQLLRALIGVALFSAAYMAEVVRGGLQAVPKGQYEGAMALGLGYWQMMRLVIMPQALKLVIPGIVNTFIGMFKDTSLVYIIGLADLLGTVRRGFSDPNWITPTTAATGLVFAAFIYWLFCFSMSRYSIFMERRLHTGHRR</sequence>
<feature type="domain" description="ABC transmembrane type-1" evidence="9">
    <location>
        <begin position="289"/>
        <end position="480"/>
    </location>
</feature>
<evidence type="ECO:0000256" key="5">
    <source>
        <dbReference type="ARBA" id="ARBA00022692"/>
    </source>
</evidence>
<dbReference type="Pfam" id="PF00528">
    <property type="entry name" value="BPD_transp_1"/>
    <property type="match status" value="1"/>
</dbReference>
<keyword evidence="6 8" id="KW-1133">Transmembrane helix</keyword>
<feature type="transmembrane region" description="Helical" evidence="8">
    <location>
        <begin position="462"/>
        <end position="481"/>
    </location>
</feature>
<dbReference type="InterPro" id="IPR010065">
    <property type="entry name" value="AA_ABC_transptr_permease_3TM"/>
</dbReference>
<feature type="transmembrane region" description="Helical" evidence="8">
    <location>
        <begin position="137"/>
        <end position="157"/>
    </location>
</feature>
<feature type="transmembrane region" description="Helical" evidence="8">
    <location>
        <begin position="192"/>
        <end position="210"/>
    </location>
</feature>
<feature type="transmembrane region" description="Helical" evidence="8">
    <location>
        <begin position="254"/>
        <end position="273"/>
    </location>
</feature>
<evidence type="ECO:0000256" key="1">
    <source>
        <dbReference type="ARBA" id="ARBA00004429"/>
    </source>
</evidence>
<evidence type="ECO:0000313" key="10">
    <source>
        <dbReference type="EMBL" id="MCT8990819.1"/>
    </source>
</evidence>
<evidence type="ECO:0000256" key="2">
    <source>
        <dbReference type="ARBA" id="ARBA00010072"/>
    </source>
</evidence>
<dbReference type="AlphaFoldDB" id="A0A9X2X9C4"/>
<evidence type="ECO:0000259" key="9">
    <source>
        <dbReference type="PROSITE" id="PS50928"/>
    </source>
</evidence>
<dbReference type="Gene3D" id="1.10.3720.10">
    <property type="entry name" value="MetI-like"/>
    <property type="match status" value="1"/>
</dbReference>
<evidence type="ECO:0000256" key="6">
    <source>
        <dbReference type="ARBA" id="ARBA00022989"/>
    </source>
</evidence>
<dbReference type="InterPro" id="IPR043429">
    <property type="entry name" value="ArtM/GltK/GlnP/TcyL/YhdX-like"/>
</dbReference>
<dbReference type="RefSeq" id="WP_261515713.1">
    <property type="nucleotide sequence ID" value="NZ_JAODNV010000011.1"/>
</dbReference>
<reference evidence="10" key="1">
    <citation type="submission" date="2022-08" db="EMBL/GenBank/DDBJ databases">
        <title>Chelativorans sichuanense sp. nov., a paraffin oil-degrading bacterium isolated from a mixture of oil-based drill cuttings and paddy soil.</title>
        <authorList>
            <person name="Yu J."/>
            <person name="Liu H."/>
            <person name="Chen Q."/>
        </authorList>
    </citation>
    <scope>NUCLEOTIDE SEQUENCE</scope>
    <source>
        <strain evidence="10">SCAU 2101</strain>
    </source>
</reference>
<dbReference type="InterPro" id="IPR000515">
    <property type="entry name" value="MetI-like"/>
</dbReference>
<evidence type="ECO:0000256" key="8">
    <source>
        <dbReference type="RuleBase" id="RU363032"/>
    </source>
</evidence>
<feature type="transmembrane region" description="Helical" evidence="8">
    <location>
        <begin position="109"/>
        <end position="130"/>
    </location>
</feature>
<keyword evidence="3 8" id="KW-0813">Transport</keyword>
<dbReference type="InterPro" id="IPR035906">
    <property type="entry name" value="MetI-like_sf"/>
</dbReference>
<keyword evidence="7 8" id="KW-0472">Membrane</keyword>
<protein>
    <submittedName>
        <fullName evidence="10">Amino acid ABC transporter permease</fullName>
    </submittedName>
</protein>
<keyword evidence="4" id="KW-1003">Cell membrane</keyword>
<feature type="transmembrane region" description="Helical" evidence="8">
    <location>
        <begin position="334"/>
        <end position="355"/>
    </location>
</feature>
<evidence type="ECO:0000313" key="11">
    <source>
        <dbReference type="Proteomes" id="UP001149009"/>
    </source>
</evidence>
<proteinExistence type="inferred from homology"/>
<organism evidence="10 11">
    <name type="scientific">Chelativorans petroleitrophicus</name>
    <dbReference type="NCBI Taxonomy" id="2975484"/>
    <lineage>
        <taxon>Bacteria</taxon>
        <taxon>Pseudomonadati</taxon>
        <taxon>Pseudomonadota</taxon>
        <taxon>Alphaproteobacteria</taxon>
        <taxon>Hyphomicrobiales</taxon>
        <taxon>Phyllobacteriaceae</taxon>
        <taxon>Chelativorans</taxon>
    </lineage>
</organism>
<dbReference type="PROSITE" id="PS50928">
    <property type="entry name" value="ABC_TM1"/>
    <property type="match status" value="1"/>
</dbReference>
<comment type="caution">
    <text evidence="10">The sequence shown here is derived from an EMBL/GenBank/DDBJ whole genome shotgun (WGS) entry which is preliminary data.</text>
</comment>
<accession>A0A9X2X9C4</accession>
<evidence type="ECO:0000256" key="3">
    <source>
        <dbReference type="ARBA" id="ARBA00022448"/>
    </source>
</evidence>
<feature type="transmembrane region" description="Helical" evidence="8">
    <location>
        <begin position="163"/>
        <end position="180"/>
    </location>
</feature>
<dbReference type="PANTHER" id="PTHR30614">
    <property type="entry name" value="MEMBRANE COMPONENT OF AMINO ACID ABC TRANSPORTER"/>
    <property type="match status" value="1"/>
</dbReference>
<feature type="transmembrane region" description="Helical" evidence="8">
    <location>
        <begin position="414"/>
        <end position="442"/>
    </location>
</feature>
<name>A0A9X2X9C4_9HYPH</name>
<feature type="transmembrane region" description="Helical" evidence="8">
    <location>
        <begin position="285"/>
        <end position="313"/>
    </location>
</feature>
<dbReference type="Proteomes" id="UP001149009">
    <property type="component" value="Unassembled WGS sequence"/>
</dbReference>
<feature type="transmembrane region" description="Helical" evidence="8">
    <location>
        <begin position="41"/>
        <end position="59"/>
    </location>
</feature>
<comment type="similarity">
    <text evidence="2">Belongs to the binding-protein-dependent transport system permease family. HisMQ subfamily.</text>
</comment>
<dbReference type="GO" id="GO:0043190">
    <property type="term" value="C:ATP-binding cassette (ABC) transporter complex"/>
    <property type="evidence" value="ECO:0007669"/>
    <property type="project" value="InterPro"/>
</dbReference>
<evidence type="ECO:0000256" key="7">
    <source>
        <dbReference type="ARBA" id="ARBA00023136"/>
    </source>
</evidence>
<dbReference type="PANTHER" id="PTHR30614:SF41">
    <property type="entry name" value="INNER MEMBRANE AMINO-ACID ABC TRANSPORTER PERMEASE PROTEIN YHDY"/>
    <property type="match status" value="1"/>
</dbReference>